<dbReference type="Proteomes" id="UP001492380">
    <property type="component" value="Unassembled WGS sequence"/>
</dbReference>
<evidence type="ECO:0000313" key="2">
    <source>
        <dbReference type="Proteomes" id="UP001492380"/>
    </source>
</evidence>
<accession>A0ABR1Z1W9</accession>
<name>A0ABR1Z1W9_9PEZI</name>
<reference evidence="1 2" key="1">
    <citation type="submission" date="2024-04" db="EMBL/GenBank/DDBJ databases">
        <title>Phyllosticta paracitricarpa is synonymous to the EU quarantine fungus P. citricarpa based on phylogenomic analyses.</title>
        <authorList>
            <consortium name="Lawrence Berkeley National Laboratory"/>
            <person name="Van Ingen-Buijs V.A."/>
            <person name="Van Westerhoven A.C."/>
            <person name="Haridas S."/>
            <person name="Skiadas P."/>
            <person name="Martin F."/>
            <person name="Groenewald J.Z."/>
            <person name="Crous P.W."/>
            <person name="Seidl M.F."/>
        </authorList>
    </citation>
    <scope>NUCLEOTIDE SEQUENCE [LARGE SCALE GENOMIC DNA]</scope>
    <source>
        <strain evidence="1 2">CBS 123374</strain>
    </source>
</reference>
<proteinExistence type="predicted"/>
<comment type="caution">
    <text evidence="1">The sequence shown here is derived from an EMBL/GenBank/DDBJ whole genome shotgun (WGS) entry which is preliminary data.</text>
</comment>
<evidence type="ECO:0000313" key="1">
    <source>
        <dbReference type="EMBL" id="KAK8246379.1"/>
    </source>
</evidence>
<dbReference type="EMBL" id="JBBWRZ010000001">
    <property type="protein sequence ID" value="KAK8246379.1"/>
    <property type="molecule type" value="Genomic_DNA"/>
</dbReference>
<sequence length="409" mass="45949">MLGCTAPDGQILKVSDIYPFPPLPHYLPSESEIYGPEMEFVPATEAGWMISKYESSNGLNVDQVARETAAYIHFFRFNSLPPSSVMATSKPGGLAQLTEEFIRHSVHCEAICKRLQSEIWGLPSEDTPIEGWTFLSKVVLAQVTWHNGVVFLNNLKSKSIVISNGPNGSAFGARRQANLQIEFDKYKDKSMATLRESLEDLKKSGGAVGPDHRLRSPREALWLHNELKIIQSRIDIVGNIMFPKLPTEETPEVRPFYCELSPSQQMDIWVDLFDIGIAASIYWAVHPTVAIERNFRNEKGMGAVMLQTFCVAAMQTWNHFVGPYLIKDKEAHRTNILTTKSIKSGVVYDSIEEVVTKYFDSHGTLMPSIEAVIVARVTPRCTAEKRRRRNSNPSLNLPLAVAKRIKVEE</sequence>
<organism evidence="1 2">
    <name type="scientific">Phyllosticta capitalensis</name>
    <dbReference type="NCBI Taxonomy" id="121624"/>
    <lineage>
        <taxon>Eukaryota</taxon>
        <taxon>Fungi</taxon>
        <taxon>Dikarya</taxon>
        <taxon>Ascomycota</taxon>
        <taxon>Pezizomycotina</taxon>
        <taxon>Dothideomycetes</taxon>
        <taxon>Dothideomycetes incertae sedis</taxon>
        <taxon>Botryosphaeriales</taxon>
        <taxon>Phyllostictaceae</taxon>
        <taxon>Phyllosticta</taxon>
    </lineage>
</organism>
<keyword evidence="2" id="KW-1185">Reference proteome</keyword>
<gene>
    <name evidence="1" type="ORF">HDK90DRAFT_471729</name>
</gene>
<protein>
    <submittedName>
        <fullName evidence="1">Uncharacterized protein</fullName>
    </submittedName>
</protein>